<accession>A0ABN8DLW5</accession>
<evidence type="ECO:0000313" key="2">
    <source>
        <dbReference type="Proteomes" id="UP000838160"/>
    </source>
</evidence>
<name>A0ABN8DLW5_9VIBR</name>
<reference evidence="1" key="1">
    <citation type="submission" date="2021-12" db="EMBL/GenBank/DDBJ databases">
        <authorList>
            <person name="Rodrigo-Torres L."/>
            <person name="Arahal R. D."/>
            <person name="Lucena T."/>
        </authorList>
    </citation>
    <scope>NUCLEOTIDE SEQUENCE</scope>
    <source>
        <strain evidence="1">CECT 8226</strain>
    </source>
</reference>
<keyword evidence="2" id="KW-1185">Reference proteome</keyword>
<dbReference type="Proteomes" id="UP000838160">
    <property type="component" value="Unassembled WGS sequence"/>
</dbReference>
<proteinExistence type="predicted"/>
<evidence type="ECO:0008006" key="3">
    <source>
        <dbReference type="Google" id="ProtNLM"/>
    </source>
</evidence>
<dbReference type="RefSeq" id="WP_237486014.1">
    <property type="nucleotide sequence ID" value="NZ_CAKLCM010000003.1"/>
</dbReference>
<evidence type="ECO:0000313" key="1">
    <source>
        <dbReference type="EMBL" id="CAH0529329.1"/>
    </source>
</evidence>
<sequence length="196" mass="23028">MLVNRELDKSLKAFEEESTNHYHEQYYWQLLLEGFVCGRARLPHSMGLSKDNYERLRLRFIANDRQPAPLIQQMKQRLTQDIFTDLLYSREEERDDLFCLLLAHLDGQVPLGHEMAKVLATGCVAPNHLWETLALPDRATLSNIIALYFPKLFAKNNLNMRWKRFFYKQLCDQEGDYVCKAPNCLQCSSFKQCFAE</sequence>
<comment type="caution">
    <text evidence="1">The sequence shown here is derived from an EMBL/GenBank/DDBJ whole genome shotgun (WGS) entry which is preliminary data.</text>
</comment>
<dbReference type="Pfam" id="PF04891">
    <property type="entry name" value="NifQ"/>
    <property type="match status" value="1"/>
</dbReference>
<organism evidence="1 2">
    <name type="scientific">Vibrio hippocampi</name>
    <dbReference type="NCBI Taxonomy" id="654686"/>
    <lineage>
        <taxon>Bacteria</taxon>
        <taxon>Pseudomonadati</taxon>
        <taxon>Pseudomonadota</taxon>
        <taxon>Gammaproteobacteria</taxon>
        <taxon>Vibrionales</taxon>
        <taxon>Vibrionaceae</taxon>
        <taxon>Vibrio</taxon>
    </lineage>
</organism>
<dbReference type="EMBL" id="CAKLCM010000003">
    <property type="protein sequence ID" value="CAH0529329.1"/>
    <property type="molecule type" value="Genomic_DNA"/>
</dbReference>
<dbReference type="InterPro" id="IPR006975">
    <property type="entry name" value="NifQ"/>
</dbReference>
<gene>
    <name evidence="1" type="ORF">VHP8226_03165</name>
</gene>
<protein>
    <recommendedName>
        <fullName evidence="3">Nitrogen fixation protein NifQ</fullName>
    </recommendedName>
</protein>